<protein>
    <submittedName>
        <fullName evidence="1">Uncharacterized protein</fullName>
    </submittedName>
</protein>
<evidence type="ECO:0000313" key="2">
    <source>
        <dbReference type="Proteomes" id="UP000887013"/>
    </source>
</evidence>
<name>A0A8X6TEB6_NEPPI</name>
<dbReference type="Proteomes" id="UP000887013">
    <property type="component" value="Unassembled WGS sequence"/>
</dbReference>
<evidence type="ECO:0000313" key="1">
    <source>
        <dbReference type="EMBL" id="GFS99921.1"/>
    </source>
</evidence>
<reference evidence="1" key="1">
    <citation type="submission" date="2020-08" db="EMBL/GenBank/DDBJ databases">
        <title>Multicomponent nature underlies the extraordinary mechanical properties of spider dragline silk.</title>
        <authorList>
            <person name="Kono N."/>
            <person name="Nakamura H."/>
            <person name="Mori M."/>
            <person name="Yoshida Y."/>
            <person name="Ohtoshi R."/>
            <person name="Malay A.D."/>
            <person name="Moran D.A.P."/>
            <person name="Tomita M."/>
            <person name="Numata K."/>
            <person name="Arakawa K."/>
        </authorList>
    </citation>
    <scope>NUCLEOTIDE SEQUENCE</scope>
</reference>
<comment type="caution">
    <text evidence="1">The sequence shown here is derived from an EMBL/GenBank/DDBJ whole genome shotgun (WGS) entry which is preliminary data.</text>
</comment>
<sequence>MVNKVASSVLETQFQISNFEQLSTPPGLQPSLAEGYNEFYDHFKSFYSTTKFRNISDSLDNRSWSNTFELEFLSNIAVEIQITTRKKTSLIYQNKTVSFL</sequence>
<organism evidence="1 2">
    <name type="scientific">Nephila pilipes</name>
    <name type="common">Giant wood spider</name>
    <name type="synonym">Nephila maculata</name>
    <dbReference type="NCBI Taxonomy" id="299642"/>
    <lineage>
        <taxon>Eukaryota</taxon>
        <taxon>Metazoa</taxon>
        <taxon>Ecdysozoa</taxon>
        <taxon>Arthropoda</taxon>
        <taxon>Chelicerata</taxon>
        <taxon>Arachnida</taxon>
        <taxon>Araneae</taxon>
        <taxon>Araneomorphae</taxon>
        <taxon>Entelegynae</taxon>
        <taxon>Araneoidea</taxon>
        <taxon>Nephilidae</taxon>
        <taxon>Nephila</taxon>
    </lineage>
</organism>
<dbReference type="EMBL" id="BMAW01101540">
    <property type="protein sequence ID" value="GFS99921.1"/>
    <property type="molecule type" value="Genomic_DNA"/>
</dbReference>
<accession>A0A8X6TEB6</accession>
<gene>
    <name evidence="1" type="ORF">NPIL_343931</name>
</gene>
<keyword evidence="2" id="KW-1185">Reference proteome</keyword>
<proteinExistence type="predicted"/>
<dbReference type="AlphaFoldDB" id="A0A8X6TEB6"/>